<organism evidence="1 2">
    <name type="scientific">Mesorhizobium prunaredense</name>
    <dbReference type="NCBI Taxonomy" id="1631249"/>
    <lineage>
        <taxon>Bacteria</taxon>
        <taxon>Pseudomonadati</taxon>
        <taxon>Pseudomonadota</taxon>
        <taxon>Alphaproteobacteria</taxon>
        <taxon>Hyphomicrobiales</taxon>
        <taxon>Phyllobacteriaceae</taxon>
        <taxon>Mesorhizobium</taxon>
    </lineage>
</organism>
<keyword evidence="2" id="KW-1185">Reference proteome</keyword>
<dbReference type="Proteomes" id="UP000188388">
    <property type="component" value="Unassembled WGS sequence"/>
</dbReference>
<evidence type="ECO:0000313" key="2">
    <source>
        <dbReference type="Proteomes" id="UP000188388"/>
    </source>
</evidence>
<dbReference type="STRING" id="1631249.BQ8794_240083"/>
<accession>A0A1R3V7J5</accession>
<protein>
    <submittedName>
        <fullName evidence="1">Uncharacterized protein</fullName>
    </submittedName>
</protein>
<dbReference type="AlphaFoldDB" id="A0A1R3V7J5"/>
<dbReference type="EMBL" id="FTPD01000017">
    <property type="protein sequence ID" value="SIT55876.1"/>
    <property type="molecule type" value="Genomic_DNA"/>
</dbReference>
<reference evidence="2" key="1">
    <citation type="submission" date="2017-01" db="EMBL/GenBank/DDBJ databases">
        <authorList>
            <person name="Brunel B."/>
        </authorList>
    </citation>
    <scope>NUCLEOTIDE SEQUENCE [LARGE SCALE GENOMIC DNA]</scope>
</reference>
<gene>
    <name evidence="1" type="ORF">BQ8794_240083</name>
</gene>
<proteinExistence type="predicted"/>
<sequence>MVQHHGPAGLPRLALGFRLGFGLGDPFHVPFLPESRLKLGNPKDAKHELPRPGGRIKRGIVLHLEPDTLLIEVLDDLAEVRRCASLSTLETEHGSYYERKGRAANQQGITRACAKLLSWSARSPCRALIWASQDGSQKRPCLPLLFINRFGFVPTLQPRASLFGQ</sequence>
<evidence type="ECO:0000313" key="1">
    <source>
        <dbReference type="EMBL" id="SIT55876.1"/>
    </source>
</evidence>
<name>A0A1R3V7J5_9HYPH</name>